<comment type="caution">
    <text evidence="2">The sequence shown here is derived from an EMBL/GenBank/DDBJ whole genome shotgun (WGS) entry which is preliminary data.</text>
</comment>
<feature type="domain" description="Peptidase C1A papain C-terminal" evidence="1">
    <location>
        <begin position="120"/>
        <end position="251"/>
    </location>
</feature>
<dbReference type="InterPro" id="IPR029058">
    <property type="entry name" value="AB_hydrolase_fold"/>
</dbReference>
<dbReference type="AlphaFoldDB" id="A0A0C1QLL3"/>
<proteinExistence type="predicted"/>
<dbReference type="RefSeq" id="WP_039643266.1">
    <property type="nucleotide sequence ID" value="NZ_JXBL01000001.1"/>
</dbReference>
<keyword evidence="3" id="KW-1185">Reference proteome</keyword>
<gene>
    <name evidence="2" type="ORF">SE37_01960</name>
</gene>
<reference evidence="2 3" key="1">
    <citation type="submission" date="2015-01" db="EMBL/GenBank/DDBJ databases">
        <title>Genome sequence of the anaerobic bacterium Geobacter soli GSS01, a dissimilatory Fe(III) reducer from soil.</title>
        <authorList>
            <person name="Yang G."/>
            <person name="Zhou S."/>
        </authorList>
    </citation>
    <scope>NUCLEOTIDE SEQUENCE [LARGE SCALE GENOMIC DNA]</scope>
    <source>
        <strain evidence="2 3">GSS01</strain>
    </source>
</reference>
<evidence type="ECO:0000313" key="2">
    <source>
        <dbReference type="EMBL" id="KIE41482.1"/>
    </source>
</evidence>
<protein>
    <submittedName>
        <fullName evidence="2">Peptidase C1</fullName>
    </submittedName>
</protein>
<dbReference type="Proteomes" id="UP000031433">
    <property type="component" value="Unassembled WGS sequence"/>
</dbReference>
<dbReference type="Pfam" id="PF00112">
    <property type="entry name" value="Peptidase_C1"/>
    <property type="match status" value="1"/>
</dbReference>
<dbReference type="Gene3D" id="3.90.70.10">
    <property type="entry name" value="Cysteine proteinases"/>
    <property type="match status" value="1"/>
</dbReference>
<dbReference type="GO" id="GO:0006508">
    <property type="term" value="P:proteolysis"/>
    <property type="evidence" value="ECO:0007669"/>
    <property type="project" value="InterPro"/>
</dbReference>
<organism evidence="2 3">
    <name type="scientific">Geobacter soli</name>
    <dbReference type="NCBI Taxonomy" id="1510391"/>
    <lineage>
        <taxon>Bacteria</taxon>
        <taxon>Pseudomonadati</taxon>
        <taxon>Thermodesulfobacteriota</taxon>
        <taxon>Desulfuromonadia</taxon>
        <taxon>Geobacterales</taxon>
        <taxon>Geobacteraceae</taxon>
        <taxon>Geobacter</taxon>
    </lineage>
</organism>
<dbReference type="EMBL" id="JXBL01000001">
    <property type="protein sequence ID" value="KIE41482.1"/>
    <property type="molecule type" value="Genomic_DNA"/>
</dbReference>
<dbReference type="SUPFAM" id="SSF53474">
    <property type="entry name" value="alpha/beta-Hydrolases"/>
    <property type="match status" value="1"/>
</dbReference>
<sequence length="688" mass="76049">MPTREIQGRIFDARPDRVDYRDRRYAPPLVSLPPQYPDPSFITTFLADYTKIHKLVLDQGAEGACTGFGLAAVINYLNWRKHLEEVKQRGRKGGKVPRVSPRMLYHMARIYDEWPGEDYEGSSCRGAMKGWHRHGVCTDPLWPYRQKFVPPKEGWQQDAAQRPLGAYYRVDKDSVSDLQAAINEVGAVYVSAAVHRGWFLDASATLPVIRTQPGETGGHAFALVGYTPEGFIVQNSWGADWGYLGFAIMTYEDWIQHGSDAWVAVLGAPMLVSGEGRTKSSMTLQEVVNGKAAWYWSSGSTSKPFTYANPAVEPLSESRAYEHTVVLGNDGCPINRFLDVADAVGAVKEAAYRLPLAWLSGRSAPKLAIYAHGGLNDEEASLKRIRVMAPYFLANDIYPLFVTWKTGFGESIAGMLEDAVGKFFKPSAQDPSRGWWDDIKNRLEEARDRSVEVASENLLVKPVWMQMKQNAAAAADQEAGLTLLAGHLAELKKQIPSVEIHLVGHSAGSILHGHLLDRMGQKKIPAASISLYAPACTVGFALAHYVPAVNRGLVDRNRLFFDILSDERERADTVGPYGKSLLYLVSRALEDYHKMPILGMEGAWRPVPGQSDLWNQRAAGEVDAWRNFMGGMGPVRVHDKTREKVSDGQGLIPLAHGSFDNDVAVVTATLERIRGAALAARVESLRGF</sequence>
<dbReference type="CDD" id="cd02619">
    <property type="entry name" value="Peptidase_C1"/>
    <property type="match status" value="1"/>
</dbReference>
<dbReference type="SUPFAM" id="SSF54001">
    <property type="entry name" value="Cysteine proteinases"/>
    <property type="match status" value="1"/>
</dbReference>
<accession>A0A0C1QLL3</accession>
<dbReference type="GO" id="GO:0008234">
    <property type="term" value="F:cysteine-type peptidase activity"/>
    <property type="evidence" value="ECO:0007669"/>
    <property type="project" value="InterPro"/>
</dbReference>
<dbReference type="InterPro" id="IPR000668">
    <property type="entry name" value="Peptidase_C1A_C"/>
</dbReference>
<name>A0A0C1QLL3_9BACT</name>
<evidence type="ECO:0000313" key="3">
    <source>
        <dbReference type="Proteomes" id="UP000031433"/>
    </source>
</evidence>
<dbReference type="InterPro" id="IPR038765">
    <property type="entry name" value="Papain-like_cys_pep_sf"/>
</dbReference>
<evidence type="ECO:0000259" key="1">
    <source>
        <dbReference type="Pfam" id="PF00112"/>
    </source>
</evidence>